<comment type="subcellular location">
    <subcellularLocation>
        <location evidence="1">Secreted</location>
    </subcellularLocation>
</comment>
<accession>A0A8B7NTX8</accession>
<feature type="disulfide bond" evidence="7">
    <location>
        <begin position="337"/>
        <end position="363"/>
    </location>
</feature>
<feature type="domain" description="Transferrin-like" evidence="8">
    <location>
        <begin position="1"/>
        <end position="173"/>
    </location>
</feature>
<feature type="disulfide bond" evidence="7">
    <location>
        <begin position="429"/>
        <end position="443"/>
    </location>
</feature>
<keyword evidence="6" id="KW-0479">Metal-binding</keyword>
<feature type="non-terminal residue" evidence="10">
    <location>
        <position position="1"/>
    </location>
</feature>
<evidence type="ECO:0000256" key="4">
    <source>
        <dbReference type="ARBA" id="ARBA00023157"/>
    </source>
</evidence>
<dbReference type="Proteomes" id="UP000694843">
    <property type="component" value="Unplaced"/>
</dbReference>
<feature type="binding site" evidence="6">
    <location>
        <position position="271"/>
    </location>
    <ligand>
        <name>Fe(3+)</name>
        <dbReference type="ChEBI" id="CHEBI:29034"/>
        <label>1</label>
    </ligand>
</feature>
<feature type="binding site" evidence="5">
    <location>
        <position position="304"/>
    </location>
    <ligand>
        <name>hydrogencarbonate</name>
        <dbReference type="ChEBI" id="CHEBI:17544"/>
        <label>1</label>
    </ligand>
</feature>
<keyword evidence="3" id="KW-0677">Repeat</keyword>
<dbReference type="FunFam" id="3.40.190.10:FF:000095">
    <property type="entry name" value="Lactotransferrin"/>
    <property type="match status" value="1"/>
</dbReference>
<dbReference type="GO" id="GO:0005615">
    <property type="term" value="C:extracellular space"/>
    <property type="evidence" value="ECO:0007669"/>
    <property type="project" value="InterPro"/>
</dbReference>
<keyword evidence="2" id="KW-0964">Secreted</keyword>
<feature type="disulfide bond" evidence="7">
    <location>
        <begin position="360"/>
        <end position="371"/>
    </location>
</feature>
<evidence type="ECO:0000256" key="6">
    <source>
        <dbReference type="PIRSR" id="PIRSR002549-3"/>
    </source>
</evidence>
<dbReference type="CDD" id="cd13529">
    <property type="entry name" value="PBP2_transferrin"/>
    <property type="match status" value="1"/>
</dbReference>
<dbReference type="AlphaFoldDB" id="A0A8B7NTX8"/>
<dbReference type="SUPFAM" id="SSF53850">
    <property type="entry name" value="Periplasmic binding protein-like II"/>
    <property type="match status" value="2"/>
</dbReference>
<dbReference type="GO" id="GO:0055037">
    <property type="term" value="C:recycling endosome"/>
    <property type="evidence" value="ECO:0007669"/>
    <property type="project" value="TreeGrafter"/>
</dbReference>
<feature type="binding site" evidence="6">
    <location>
        <position position="28"/>
    </location>
    <ligand>
        <name>Fe(3+)</name>
        <dbReference type="ChEBI" id="CHEBI:29034"/>
        <label>1</label>
    </ligand>
</feature>
<dbReference type="PANTHER" id="PTHR11485">
    <property type="entry name" value="TRANSFERRIN"/>
    <property type="match status" value="1"/>
</dbReference>
<dbReference type="GO" id="GO:0046872">
    <property type="term" value="F:metal ion binding"/>
    <property type="evidence" value="ECO:0007669"/>
    <property type="project" value="UniProtKB-KW"/>
</dbReference>
<evidence type="ECO:0000313" key="10">
    <source>
        <dbReference type="RefSeq" id="XP_018017219.1"/>
    </source>
</evidence>
<dbReference type="RefSeq" id="XP_018017219.1">
    <property type="nucleotide sequence ID" value="XM_018161730.1"/>
</dbReference>
<evidence type="ECO:0000256" key="2">
    <source>
        <dbReference type="ARBA" id="ARBA00022525"/>
    </source>
</evidence>
<sequence length="564" mass="63140">DNTQKLCSACGSELPGQHCTSQDRYAGYQGALLCLLDKGDVAFVKHTSVTHAISASTAALNLTVDDFELLCVDGTRAPLASHATCNWGRVPADTIVTSSARSSDARILLQQFLKIMVELYGKKDPSLPHRFHLYDSSPTYGATYDALLSDDTMSLVEVPRSHQNFKKYLSADILRHINIVRSCPVSNMTLCVTSRIEFAKCLQMRMALNAQLLKPEVKCLNGGSSYECMAAIHNRDADVAVLEAGDVYTAGLTFDLIPIMAERYNLDDSYYYVVAVSKEDDMTTDVVYLRNRRTCHPSVMHGGGWVLPLDYLLNNNLMRPYGCNSLKAASQYFSKSCAPGALNNLYRDQYYDSDYHLNLCHLCHGTGSSFCARDHTEDYFGFTGAFQCLVEGGGDVAFLKHTTVPENTDGKRRDWWARNQLTADYQLLCRDGTRRPVTEYLDCNLGKVRANAVVTRGGYDYNATEVQTFTNLFLYAQQFFGRDSAHEWDFQMFNSKDRYADVIFQDATQQLLPLPPELQHYHAYLGRDFLNARYRVDCTAGSMRMTATAPLAVLALSALLVLRH</sequence>
<dbReference type="Pfam" id="PF00405">
    <property type="entry name" value="Transferrin"/>
    <property type="match status" value="2"/>
</dbReference>
<proteinExistence type="predicted"/>
<reference evidence="10" key="1">
    <citation type="submission" date="2025-08" db="UniProtKB">
        <authorList>
            <consortium name="RefSeq"/>
        </authorList>
    </citation>
    <scope>IDENTIFICATION</scope>
    <source>
        <tissue evidence="10">Whole organism</tissue>
    </source>
</reference>
<dbReference type="KEGG" id="hazt:108673853"/>
<dbReference type="PANTHER" id="PTHR11485:SF29">
    <property type="entry name" value="TRANSFERRIN 2"/>
    <property type="match status" value="1"/>
</dbReference>
<keyword evidence="9" id="KW-1185">Reference proteome</keyword>
<feature type="disulfide bond" evidence="7">
    <location>
        <begin position="201"/>
        <end position="219"/>
    </location>
</feature>
<dbReference type="GO" id="GO:0006826">
    <property type="term" value="P:iron ion transport"/>
    <property type="evidence" value="ECO:0007669"/>
    <property type="project" value="TreeGrafter"/>
</dbReference>
<organism evidence="9 10">
    <name type="scientific">Hyalella azteca</name>
    <name type="common">Amphipod</name>
    <dbReference type="NCBI Taxonomy" id="294128"/>
    <lineage>
        <taxon>Eukaryota</taxon>
        <taxon>Metazoa</taxon>
        <taxon>Ecdysozoa</taxon>
        <taxon>Arthropoda</taxon>
        <taxon>Crustacea</taxon>
        <taxon>Multicrustacea</taxon>
        <taxon>Malacostraca</taxon>
        <taxon>Eumalacostraca</taxon>
        <taxon>Peracarida</taxon>
        <taxon>Amphipoda</taxon>
        <taxon>Senticaudata</taxon>
        <taxon>Talitrida</taxon>
        <taxon>Talitroidea</taxon>
        <taxon>Hyalellidae</taxon>
        <taxon>Hyalella</taxon>
    </lineage>
</organism>
<dbReference type="Gene3D" id="3.40.190.10">
    <property type="entry name" value="Periplasmic binding protein-like II"/>
    <property type="match status" value="3"/>
</dbReference>
<dbReference type="OMA" id="DEWSINS"/>
<dbReference type="OrthoDB" id="9981115at2759"/>
<keyword evidence="6" id="KW-0408">Iron</keyword>
<name>A0A8B7NTX8_HYAAZ</name>
<keyword evidence="4 7" id="KW-1015">Disulfide bond</keyword>
<dbReference type="InterPro" id="IPR016357">
    <property type="entry name" value="Transferrin"/>
</dbReference>
<dbReference type="GO" id="GO:0005886">
    <property type="term" value="C:plasma membrane"/>
    <property type="evidence" value="ECO:0007669"/>
    <property type="project" value="TreeGrafter"/>
</dbReference>
<dbReference type="CTD" id="39435"/>
<feature type="disulfide bond" evidence="7">
    <location>
        <begin position="295"/>
        <end position="388"/>
    </location>
</feature>
<feature type="disulfide bond" evidence="7">
    <location>
        <begin position="71"/>
        <end position="85"/>
    </location>
</feature>
<evidence type="ECO:0000256" key="5">
    <source>
        <dbReference type="PIRSR" id="PIRSR002549-2"/>
    </source>
</evidence>
<dbReference type="InterPro" id="IPR001156">
    <property type="entry name" value="Transferrin-like_dom"/>
</dbReference>
<dbReference type="PRINTS" id="PR00422">
    <property type="entry name" value="TRANSFERRIN"/>
</dbReference>
<dbReference type="GeneID" id="108673853"/>
<feature type="domain" description="Transferrin-like" evidence="8">
    <location>
        <begin position="188"/>
        <end position="538"/>
    </location>
</feature>
<dbReference type="PIRSF" id="PIRSF002549">
    <property type="entry name" value="Transferrin"/>
    <property type="match status" value="1"/>
</dbReference>
<dbReference type="SMART" id="SM00094">
    <property type="entry name" value="TR_FER"/>
    <property type="match status" value="1"/>
</dbReference>
<evidence type="ECO:0000256" key="1">
    <source>
        <dbReference type="ARBA" id="ARBA00004613"/>
    </source>
</evidence>
<evidence type="ECO:0000259" key="8">
    <source>
        <dbReference type="PROSITE" id="PS51408"/>
    </source>
</evidence>
<dbReference type="GO" id="GO:0005769">
    <property type="term" value="C:early endosome"/>
    <property type="evidence" value="ECO:0007669"/>
    <property type="project" value="TreeGrafter"/>
</dbReference>
<evidence type="ECO:0000256" key="3">
    <source>
        <dbReference type="ARBA" id="ARBA00022737"/>
    </source>
</evidence>
<gene>
    <name evidence="10" type="primary">LOC108673853</name>
</gene>
<protein>
    <submittedName>
        <fullName evidence="10">Melanotransferrin-like</fullName>
    </submittedName>
</protein>
<dbReference type="PROSITE" id="PS51408">
    <property type="entry name" value="TRANSFERRIN_LIKE_4"/>
    <property type="match status" value="2"/>
</dbReference>
<evidence type="ECO:0000313" key="9">
    <source>
        <dbReference type="Proteomes" id="UP000694843"/>
    </source>
</evidence>
<feature type="disulfide bond" evidence="7">
    <location>
        <begin position="191"/>
        <end position="228"/>
    </location>
</feature>
<evidence type="ECO:0000256" key="7">
    <source>
        <dbReference type="PIRSR" id="PIRSR002549-4"/>
    </source>
</evidence>